<feature type="compositionally biased region" description="Basic and acidic residues" evidence="1">
    <location>
        <begin position="83"/>
        <end position="106"/>
    </location>
</feature>
<feature type="compositionally biased region" description="Acidic residues" evidence="1">
    <location>
        <begin position="176"/>
        <end position="185"/>
    </location>
</feature>
<feature type="compositionally biased region" description="Acidic residues" evidence="1">
    <location>
        <begin position="369"/>
        <end position="382"/>
    </location>
</feature>
<dbReference type="AlphaFoldDB" id="M2ZA43"/>
<dbReference type="VEuPathDB" id="FungiDB:MYCFIDRAFT_214352"/>
<reference evidence="2 3" key="1">
    <citation type="journal article" date="2012" name="PLoS Pathog.">
        <title>Diverse lifestyles and strategies of plant pathogenesis encoded in the genomes of eighteen Dothideomycetes fungi.</title>
        <authorList>
            <person name="Ohm R.A."/>
            <person name="Feau N."/>
            <person name="Henrissat B."/>
            <person name="Schoch C.L."/>
            <person name="Horwitz B.A."/>
            <person name="Barry K.W."/>
            <person name="Condon B.J."/>
            <person name="Copeland A.C."/>
            <person name="Dhillon B."/>
            <person name="Glaser F."/>
            <person name="Hesse C.N."/>
            <person name="Kosti I."/>
            <person name="LaButti K."/>
            <person name="Lindquist E.A."/>
            <person name="Lucas S."/>
            <person name="Salamov A.A."/>
            <person name="Bradshaw R.E."/>
            <person name="Ciuffetti L."/>
            <person name="Hamelin R.C."/>
            <person name="Kema G.H.J."/>
            <person name="Lawrence C."/>
            <person name="Scott J.A."/>
            <person name="Spatafora J.W."/>
            <person name="Turgeon B.G."/>
            <person name="de Wit P.J.G.M."/>
            <person name="Zhong S."/>
            <person name="Goodwin S.B."/>
            <person name="Grigoriev I.V."/>
        </authorList>
    </citation>
    <scope>NUCLEOTIDE SEQUENCE [LARGE SCALE GENOMIC DNA]</scope>
    <source>
        <strain evidence="2 3">CIRAD86</strain>
    </source>
</reference>
<dbReference type="HOGENOM" id="CLU_011932_0_0_1"/>
<evidence type="ECO:0000256" key="1">
    <source>
        <dbReference type="SAM" id="MobiDB-lite"/>
    </source>
</evidence>
<dbReference type="GeneID" id="19338024"/>
<feature type="compositionally biased region" description="Basic and acidic residues" evidence="1">
    <location>
        <begin position="233"/>
        <end position="249"/>
    </location>
</feature>
<proteinExistence type="predicted"/>
<dbReference type="OrthoDB" id="5396786at2759"/>
<dbReference type="PANTHER" id="PTHR28020">
    <property type="entry name" value="YAP1-BINDING PROTEIN 1-RELATED"/>
    <property type="match status" value="1"/>
</dbReference>
<dbReference type="InterPro" id="IPR040347">
    <property type="entry name" value="YBP1/2"/>
</dbReference>
<dbReference type="eggNOG" id="ENOG502QWJN">
    <property type="taxonomic scope" value="Eukaryota"/>
</dbReference>
<name>M2ZA43_PSEFD</name>
<feature type="region of interest" description="Disordered" evidence="1">
    <location>
        <begin position="368"/>
        <end position="413"/>
    </location>
</feature>
<dbReference type="KEGG" id="pfj:MYCFIDRAFT_214352"/>
<feature type="region of interest" description="Disordered" evidence="1">
    <location>
        <begin position="798"/>
        <end position="817"/>
    </location>
</feature>
<dbReference type="Proteomes" id="UP000016932">
    <property type="component" value="Unassembled WGS sequence"/>
</dbReference>
<dbReference type="InterPro" id="IPR013877">
    <property type="entry name" value="YAP-bd/ALF4/Glomulin"/>
</dbReference>
<evidence type="ECO:0008006" key="4">
    <source>
        <dbReference type="Google" id="ProtNLM"/>
    </source>
</evidence>
<dbReference type="Pfam" id="PF08568">
    <property type="entry name" value="Kinetochor_Ybp2"/>
    <property type="match status" value="1"/>
</dbReference>
<dbReference type="EMBL" id="KB446556">
    <property type="protein sequence ID" value="EME86710.1"/>
    <property type="molecule type" value="Genomic_DNA"/>
</dbReference>
<evidence type="ECO:0000313" key="2">
    <source>
        <dbReference type="EMBL" id="EME86710.1"/>
    </source>
</evidence>
<feature type="compositionally biased region" description="Basic and acidic residues" evidence="1">
    <location>
        <begin position="123"/>
        <end position="171"/>
    </location>
</feature>
<dbReference type="GO" id="GO:0034599">
    <property type="term" value="P:cellular response to oxidative stress"/>
    <property type="evidence" value="ECO:0007669"/>
    <property type="project" value="InterPro"/>
</dbReference>
<dbReference type="RefSeq" id="XP_007923889.1">
    <property type="nucleotide sequence ID" value="XM_007925698.1"/>
</dbReference>
<dbReference type="GO" id="GO:0005737">
    <property type="term" value="C:cytoplasm"/>
    <property type="evidence" value="ECO:0007669"/>
    <property type="project" value="TreeGrafter"/>
</dbReference>
<dbReference type="PANTHER" id="PTHR28020:SF1">
    <property type="entry name" value="YAP1-BINDING PROTEIN 1-RELATED"/>
    <property type="match status" value="1"/>
</dbReference>
<sequence>MPIVRPNALRSLQSSLRHSGARATVRAAPARTQLVAKRFASSGGHGGHSEPSSDLPWLLAALAITPPSCWYLWPEKKKGHGHGHGDHGDHAEHGEEKDESSEKPSGEEEQASGNEQESAEEADEKKEDKPEAKSEKSDNKADQKKEEKSDDKEKKSDDKAEKSAEKKDSNKSNEGNDADGADDQPPEAVGSGSKTTKTGQKLGETGSDKGSAGPKDGGQGSMAKKQEGMSNTDTKHSIPIDSSSEKSTKVDGSPETAKAKGTVDTSKGTNFTTNMAEEESPLLSALPPATDYWTYLTIIEYNLKPENLPTLHKVLQDETLTTNIGWDLVHLLVPHLPDSEQCLRDIARLGNPREVILKATESLRLIEYDQVEDEENEDEDSTAEASDARERADSNTYPLKTAPPDDGSAPKQAVEVPGPLPLPVQQFVALLSMLAILQTRIKTKFPSRFLSTTLQAILASFSNSHEYREEMIQAIVKTVKAVSGIARPTLPARKSSGMQSSNAMAKAQNAADPEGPAVVESTAEESAMQRKLLQAFITHVIEEYMLNLPSHDNVPGMAWCSRIMEQLHPERTVPETKTFASRFGDEKTLHRRIDAIGQLVTLAQDLRLSNEELQEAAITVEKVSSQGQGEDEPPASADDIPLSRLGSLLLYTARHVSSVLYHRPLDAVPPFQLFPDHQELMKHCLASHGMGNGQLGTEPEALIDAILALGLLSLEQDNIGDPATDEQFNEYLQTVALLSSNCPNANLRGHAHYLTSTVLRSQPDEEVRLAFVRDTLEHCPFENLKVSAVGWIKGETIEANPPNHERHHEQAPNGSGNSLFAKSHALESLAPFLFPELLADLVVAPIQDAWTTFQMNISFYLASLNFLYLLLCAKHLHQKLEIPELWNNNDMAGSFIQPLRDAQARFLKAMEDGGALASEKSDAVLAEAKLLEETIGRVTSAVPLLNET</sequence>
<feature type="region of interest" description="Disordered" evidence="1">
    <location>
        <begin position="78"/>
        <end position="270"/>
    </location>
</feature>
<keyword evidence="3" id="KW-1185">Reference proteome</keyword>
<organism evidence="2 3">
    <name type="scientific">Pseudocercospora fijiensis (strain CIRAD86)</name>
    <name type="common">Black leaf streak disease fungus</name>
    <name type="synonym">Mycosphaerella fijiensis</name>
    <dbReference type="NCBI Taxonomy" id="383855"/>
    <lineage>
        <taxon>Eukaryota</taxon>
        <taxon>Fungi</taxon>
        <taxon>Dikarya</taxon>
        <taxon>Ascomycota</taxon>
        <taxon>Pezizomycotina</taxon>
        <taxon>Dothideomycetes</taxon>
        <taxon>Dothideomycetidae</taxon>
        <taxon>Mycosphaerellales</taxon>
        <taxon>Mycosphaerellaceae</taxon>
        <taxon>Pseudocercospora</taxon>
    </lineage>
</organism>
<protein>
    <recommendedName>
        <fullName evidence="4">DUF1760-domain-containing protein</fullName>
    </recommendedName>
</protein>
<dbReference type="STRING" id="383855.M2ZA43"/>
<evidence type="ECO:0000313" key="3">
    <source>
        <dbReference type="Proteomes" id="UP000016932"/>
    </source>
</evidence>
<gene>
    <name evidence="2" type="ORF">MYCFIDRAFT_214352</name>
</gene>
<accession>M2ZA43</accession>